<evidence type="ECO:0000259" key="1">
    <source>
        <dbReference type="Pfam" id="PF06985"/>
    </source>
</evidence>
<keyword evidence="3" id="KW-1185">Reference proteome</keyword>
<evidence type="ECO:0000313" key="2">
    <source>
        <dbReference type="EMBL" id="KAF6804758.1"/>
    </source>
</evidence>
<dbReference type="PANTHER" id="PTHR33112:SF16">
    <property type="entry name" value="HETEROKARYON INCOMPATIBILITY DOMAIN-CONTAINING PROTEIN"/>
    <property type="match status" value="1"/>
</dbReference>
<comment type="caution">
    <text evidence="2">The sequence shown here is derived from an EMBL/GenBank/DDBJ whole genome shotgun (WGS) entry which is preliminary data.</text>
</comment>
<protein>
    <recommendedName>
        <fullName evidence="1">Heterokaryon incompatibility domain-containing protein</fullName>
    </recommendedName>
</protein>
<dbReference type="InterPro" id="IPR010730">
    <property type="entry name" value="HET"/>
</dbReference>
<gene>
    <name evidence="2" type="ORF">CSOJ01_09978</name>
</gene>
<reference evidence="2 3" key="1">
    <citation type="journal article" date="2020" name="Phytopathology">
        <title>Genome Sequence Resources of Colletotrichum truncatum, C. plurivorum, C. musicola, and C. sojae: Four Species Pathogenic to Soybean (Glycine max).</title>
        <authorList>
            <person name="Rogerio F."/>
            <person name="Boufleur T.R."/>
            <person name="Ciampi-Guillardi M."/>
            <person name="Sukno S.A."/>
            <person name="Thon M.R."/>
            <person name="Massola Junior N.S."/>
            <person name="Baroncelli R."/>
        </authorList>
    </citation>
    <scope>NUCLEOTIDE SEQUENCE [LARGE SCALE GENOMIC DNA]</scope>
    <source>
        <strain evidence="2 3">LFN0009</strain>
    </source>
</reference>
<feature type="domain" description="Heterokaryon incompatibility" evidence="1">
    <location>
        <begin position="216"/>
        <end position="363"/>
    </location>
</feature>
<proteinExistence type="predicted"/>
<accession>A0A8H6J248</accession>
<dbReference type="Pfam" id="PF06985">
    <property type="entry name" value="HET"/>
    <property type="match status" value="1"/>
</dbReference>
<dbReference type="Proteomes" id="UP000652219">
    <property type="component" value="Unassembled WGS sequence"/>
</dbReference>
<name>A0A8H6J248_9PEZI</name>
<evidence type="ECO:0000313" key="3">
    <source>
        <dbReference type="Proteomes" id="UP000652219"/>
    </source>
</evidence>
<dbReference type="EMBL" id="WIGN01000200">
    <property type="protein sequence ID" value="KAF6804758.1"/>
    <property type="molecule type" value="Genomic_DNA"/>
</dbReference>
<sequence length="659" mass="74561">MDTSTGTSKTPPATPGLCHQCDNTFRSNPLEINRQDDVDRLRSLRGRYELGSAADVFRRREVCTLCYMASSALHFSRRGQEELSATEVGLEIFCTSSFGRKLEDLDWFNQAGFLKFSCSPYSRNNSPTRAKEETGTAKLHYWTRWPDRKTDDEWSPIRYRPWNAVRKDISRCSSLHSCNRSNSSGYLPTRVLDISNYSRGMIKLAESGSGLPDRRYVAVSYCWGKSNTFTTTQSTIGDRRRGFAVTKLPLTLRDAVAVTHDLGFRYVWIDALCIVQDSEEDWLRESARMTSVYANAWITIVAAGARDSDEGFIALSKPLPKPLQLPVKAHTNEYAALEKSIVFETEMALQNEPLFGRAWPLQEWELSPRRLVFRHFRIDFECLDSPQRQAMAEDSANYHWPESLMLGTLLGHEGYVFADEVWHALVHNYSVRDLTNADDKLPAMEGLAQRFRVLHGGRCGRYLAGLWEGSLPQDLAWLPIPSAWKERSGGRLTAPSWSWASREGRVFFDDAVEPIVAEPLHAETTLASATNPFGRVLGGTIVIRGPHLRTDGTDGVTVARYPRDDGTEGPDNIRVEYMSGREAATIVYDDGPEGMDRVFDKQHLLVICGRANEANRLMHGIVLLETGEQGVFRRIGYFTGERDFWDVLVNAPRREYTII</sequence>
<dbReference type="PANTHER" id="PTHR33112">
    <property type="entry name" value="DOMAIN PROTEIN, PUTATIVE-RELATED"/>
    <property type="match status" value="1"/>
</dbReference>
<dbReference type="AlphaFoldDB" id="A0A8H6J248"/>
<organism evidence="2 3">
    <name type="scientific">Colletotrichum sojae</name>
    <dbReference type="NCBI Taxonomy" id="2175907"/>
    <lineage>
        <taxon>Eukaryota</taxon>
        <taxon>Fungi</taxon>
        <taxon>Dikarya</taxon>
        <taxon>Ascomycota</taxon>
        <taxon>Pezizomycotina</taxon>
        <taxon>Sordariomycetes</taxon>
        <taxon>Hypocreomycetidae</taxon>
        <taxon>Glomerellales</taxon>
        <taxon>Glomerellaceae</taxon>
        <taxon>Colletotrichum</taxon>
        <taxon>Colletotrichum orchidearum species complex</taxon>
    </lineage>
</organism>